<dbReference type="Pfam" id="PF10247">
    <property type="entry name" value="Romo1"/>
    <property type="match status" value="1"/>
</dbReference>
<keyword evidence="3 8" id="KW-0812">Transmembrane</keyword>
<dbReference type="InterPro" id="IPR018450">
    <property type="entry name" value="Romo1/Mgr2"/>
</dbReference>
<comment type="subcellular location">
    <subcellularLocation>
        <location evidence="1">Membrane</location>
    </subcellularLocation>
</comment>
<evidence type="ECO:0000256" key="7">
    <source>
        <dbReference type="SAM" id="MobiDB-lite"/>
    </source>
</evidence>
<feature type="compositionally biased region" description="Basic and acidic residues" evidence="7">
    <location>
        <begin position="252"/>
        <end position="262"/>
    </location>
</feature>
<evidence type="ECO:0000256" key="1">
    <source>
        <dbReference type="ARBA" id="ARBA00004370"/>
    </source>
</evidence>
<dbReference type="VEuPathDB" id="FungiDB:BTJ68_10392"/>
<evidence type="ECO:0000256" key="6">
    <source>
        <dbReference type="SAM" id="Coils"/>
    </source>
</evidence>
<comment type="caution">
    <text evidence="9">The sequence shown here is derived from an EMBL/GenBank/DDBJ whole genome shotgun (WGS) entry which is preliminary data.</text>
</comment>
<feature type="region of interest" description="Disordered" evidence="7">
    <location>
        <begin position="511"/>
        <end position="547"/>
    </location>
</feature>
<feature type="region of interest" description="Disordered" evidence="7">
    <location>
        <begin position="569"/>
        <end position="595"/>
    </location>
</feature>
<name>A0A3M7BT64_HORWE</name>
<dbReference type="GO" id="GO:0030150">
    <property type="term" value="P:protein import into mitochondrial matrix"/>
    <property type="evidence" value="ECO:0007669"/>
    <property type="project" value="TreeGrafter"/>
</dbReference>
<dbReference type="EMBL" id="QWIN01001275">
    <property type="protein sequence ID" value="RMY42836.1"/>
    <property type="molecule type" value="Genomic_DNA"/>
</dbReference>
<accession>A0A3M7BT64</accession>
<dbReference type="OrthoDB" id="5409308at2759"/>
<evidence type="ECO:0000256" key="2">
    <source>
        <dbReference type="ARBA" id="ARBA00007839"/>
    </source>
</evidence>
<feature type="transmembrane region" description="Helical" evidence="8">
    <location>
        <begin position="25"/>
        <end position="46"/>
    </location>
</feature>
<gene>
    <name evidence="9" type="ORF">D0865_11664</name>
</gene>
<evidence type="ECO:0000256" key="5">
    <source>
        <dbReference type="ARBA" id="ARBA00023136"/>
    </source>
</evidence>
<keyword evidence="4 8" id="KW-1133">Transmembrane helix</keyword>
<evidence type="ECO:0000256" key="3">
    <source>
        <dbReference type="ARBA" id="ARBA00022692"/>
    </source>
</evidence>
<dbReference type="PANTHER" id="PTHR28525">
    <property type="entry name" value="REACTIVE OXYGEN SPECIES MODULATOR 1"/>
    <property type="match status" value="1"/>
</dbReference>
<dbReference type="PANTHER" id="PTHR28525:SF1">
    <property type="entry name" value="REACTIVE OXYGEN SPECIES MODULATOR 1"/>
    <property type="match status" value="1"/>
</dbReference>
<feature type="coiled-coil region" evidence="6">
    <location>
        <begin position="134"/>
        <end position="175"/>
    </location>
</feature>
<dbReference type="GO" id="GO:0005744">
    <property type="term" value="C:TIM23 mitochondrial import inner membrane translocase complex"/>
    <property type="evidence" value="ECO:0007669"/>
    <property type="project" value="TreeGrafter"/>
</dbReference>
<evidence type="ECO:0000313" key="9">
    <source>
        <dbReference type="EMBL" id="RMY42836.1"/>
    </source>
</evidence>
<feature type="compositionally biased region" description="Basic and acidic residues" evidence="7">
    <location>
        <begin position="351"/>
        <end position="361"/>
    </location>
</feature>
<organism evidence="9 10">
    <name type="scientific">Hortaea werneckii</name>
    <name type="common">Black yeast</name>
    <name type="synonym">Cladosporium werneckii</name>
    <dbReference type="NCBI Taxonomy" id="91943"/>
    <lineage>
        <taxon>Eukaryota</taxon>
        <taxon>Fungi</taxon>
        <taxon>Dikarya</taxon>
        <taxon>Ascomycota</taxon>
        <taxon>Pezizomycotina</taxon>
        <taxon>Dothideomycetes</taxon>
        <taxon>Dothideomycetidae</taxon>
        <taxon>Mycosphaerellales</taxon>
        <taxon>Teratosphaeriaceae</taxon>
        <taxon>Hortaea</taxon>
    </lineage>
</organism>
<feature type="region of interest" description="Disordered" evidence="7">
    <location>
        <begin position="302"/>
        <end position="426"/>
    </location>
</feature>
<keyword evidence="6" id="KW-0175">Coiled coil</keyword>
<reference evidence="9 10" key="1">
    <citation type="journal article" date="2018" name="BMC Genomics">
        <title>Genomic evidence for intraspecific hybridization in a clonal and extremely halotolerant yeast.</title>
        <authorList>
            <person name="Gostincar C."/>
            <person name="Stajich J.E."/>
            <person name="Zupancic J."/>
            <person name="Zalar P."/>
            <person name="Gunde-Cimerman N."/>
        </authorList>
    </citation>
    <scope>NUCLEOTIDE SEQUENCE [LARGE SCALE GENOMIC DNA]</scope>
    <source>
        <strain evidence="9 10">EXF-151</strain>
    </source>
</reference>
<feature type="compositionally biased region" description="Basic residues" evidence="7">
    <location>
        <begin position="372"/>
        <end position="384"/>
    </location>
</feature>
<comment type="similarity">
    <text evidence="2">Belongs to the MGR2 family.</text>
</comment>
<keyword evidence="5 8" id="KW-0472">Membrane</keyword>
<feature type="compositionally biased region" description="Low complexity" evidence="7">
    <location>
        <begin position="269"/>
        <end position="282"/>
    </location>
</feature>
<protein>
    <submittedName>
        <fullName evidence="9">Uncharacterized protein</fullName>
    </submittedName>
</protein>
<dbReference type="SMART" id="SM01378">
    <property type="entry name" value="Romo1"/>
    <property type="match status" value="1"/>
</dbReference>
<feature type="transmembrane region" description="Helical" evidence="8">
    <location>
        <begin position="58"/>
        <end position="79"/>
    </location>
</feature>
<dbReference type="AlphaFoldDB" id="A0A3M7BT64"/>
<dbReference type="Proteomes" id="UP000270230">
    <property type="component" value="Unassembled WGS sequence"/>
</dbReference>
<dbReference type="GO" id="GO:0045039">
    <property type="term" value="P:protein insertion into mitochondrial inner membrane"/>
    <property type="evidence" value="ECO:0007669"/>
    <property type="project" value="TreeGrafter"/>
</dbReference>
<sequence>MPPMPAGAGGAVQGPSTFDKAKMGAMMGGSVGIIIGFIFGATNIIRFGPGPNGMLRTLGQYMAGSAATFGFFMSIGTTIRTESSPIVTEAFRKSQARNGRPMIMPLDRSRKLHNDTGSMATAGGRIGSELDRLMQDVKRNLARLADDNDALSNRLSTLELSHNSLELEVNDLSEKQGKIEGRISDLHTRIEDACSSHEDLTRALDSIRKDCSASQGAIDEILEQHNSLAANVQDLARPHASVATTGLSPVAEGHKSDSKHPASEPAIPAQSDDANNSSSQDSFKTTVEQDIAAQAMTLLNDKQNTMLPPPRPDPAVTRNPALQRGRRAAVSSPPKPAFQREASVASTITLRGDDSPAKNRVDLPPPAPVARRGLRPKSPARMKRKLSEAASELPTKQKTAGGGKKRRVAASRASKEGTPNTGDECVATADTMDDSLDTGTVNSTQTGPSAIAGETVVRGMIDTEMKDEIEEGENIVVLPRKALPRYGTSQQDFAPSSTLNGLSGDDMILATDATGTGDVQPSAVERPQGEAGSRGISPETPEKTSLNDLRAIFQVRSGGKALPSAAFTGSPIVYTRTGKSTQSTREKNKKKAIGK</sequence>
<evidence type="ECO:0000256" key="8">
    <source>
        <dbReference type="SAM" id="Phobius"/>
    </source>
</evidence>
<evidence type="ECO:0000256" key="4">
    <source>
        <dbReference type="ARBA" id="ARBA00022989"/>
    </source>
</evidence>
<dbReference type="Gene3D" id="1.10.287.1490">
    <property type="match status" value="1"/>
</dbReference>
<evidence type="ECO:0000313" key="10">
    <source>
        <dbReference type="Proteomes" id="UP000270230"/>
    </source>
</evidence>
<feature type="region of interest" description="Disordered" evidence="7">
    <location>
        <begin position="249"/>
        <end position="284"/>
    </location>
</feature>
<proteinExistence type="inferred from homology"/>